<reference evidence="3" key="1">
    <citation type="submission" date="2022-10" db="EMBL/GenBank/DDBJ databases">
        <title>Genome assembly of Pristionchus species.</title>
        <authorList>
            <person name="Yoshida K."/>
            <person name="Sommer R.J."/>
        </authorList>
    </citation>
    <scope>NUCLEOTIDE SEQUENCE [LARGE SCALE GENOMIC DNA]</scope>
    <source>
        <strain evidence="3">RS5460</strain>
    </source>
</reference>
<proteinExistence type="predicted"/>
<sequence>LTILSASTIHPLVLYLLIFKSKAMTRDIRIGYIWNTVSIILNEWYFSILFRPYFIFPYDAIYCDGPICRLGLPKRLLTTLFVFFIVLEILPFLFLILRMHHSFARVTGGK</sequence>
<keyword evidence="1" id="KW-0812">Transmembrane</keyword>
<dbReference type="EMBL" id="BTRK01000004">
    <property type="protein sequence ID" value="GMR46988.1"/>
    <property type="molecule type" value="Genomic_DNA"/>
</dbReference>
<feature type="non-terminal residue" evidence="2">
    <location>
        <position position="1"/>
    </location>
</feature>
<accession>A0AAN5CM97</accession>
<dbReference type="Proteomes" id="UP001328107">
    <property type="component" value="Unassembled WGS sequence"/>
</dbReference>
<keyword evidence="1" id="KW-0472">Membrane</keyword>
<feature type="non-terminal residue" evidence="2">
    <location>
        <position position="110"/>
    </location>
</feature>
<dbReference type="InterPro" id="IPR019429">
    <property type="entry name" value="7TM_GPCR_serpentine_rcpt_Sri"/>
</dbReference>
<keyword evidence="1" id="KW-1133">Transmembrane helix</keyword>
<dbReference type="Pfam" id="PF10327">
    <property type="entry name" value="7TM_GPCR_Sri"/>
    <property type="match status" value="1"/>
</dbReference>
<feature type="transmembrane region" description="Helical" evidence="1">
    <location>
        <begin position="32"/>
        <end position="56"/>
    </location>
</feature>
<feature type="transmembrane region" description="Helical" evidence="1">
    <location>
        <begin position="76"/>
        <end position="97"/>
    </location>
</feature>
<dbReference type="PANTHER" id="PTHR45830">
    <property type="entry name" value="SERPENTINE RECEPTOR, CLASS I"/>
    <property type="match status" value="1"/>
</dbReference>
<dbReference type="PANTHER" id="PTHR45830:SF15">
    <property type="entry name" value="SERPENTINE RECEPTOR, CLASS I"/>
    <property type="match status" value="1"/>
</dbReference>
<dbReference type="AlphaFoldDB" id="A0AAN5CM97"/>
<organism evidence="2 3">
    <name type="scientific">Pristionchus mayeri</name>
    <dbReference type="NCBI Taxonomy" id="1317129"/>
    <lineage>
        <taxon>Eukaryota</taxon>
        <taxon>Metazoa</taxon>
        <taxon>Ecdysozoa</taxon>
        <taxon>Nematoda</taxon>
        <taxon>Chromadorea</taxon>
        <taxon>Rhabditida</taxon>
        <taxon>Rhabditina</taxon>
        <taxon>Diplogasteromorpha</taxon>
        <taxon>Diplogasteroidea</taxon>
        <taxon>Neodiplogasteridae</taxon>
        <taxon>Pristionchus</taxon>
    </lineage>
</organism>
<keyword evidence="3" id="KW-1185">Reference proteome</keyword>
<comment type="caution">
    <text evidence="2">The sequence shown here is derived from an EMBL/GenBank/DDBJ whole genome shotgun (WGS) entry which is preliminary data.</text>
</comment>
<evidence type="ECO:0000313" key="3">
    <source>
        <dbReference type="Proteomes" id="UP001328107"/>
    </source>
</evidence>
<name>A0AAN5CM97_9BILA</name>
<evidence type="ECO:0000256" key="1">
    <source>
        <dbReference type="SAM" id="Phobius"/>
    </source>
</evidence>
<evidence type="ECO:0008006" key="4">
    <source>
        <dbReference type="Google" id="ProtNLM"/>
    </source>
</evidence>
<evidence type="ECO:0000313" key="2">
    <source>
        <dbReference type="EMBL" id="GMR46988.1"/>
    </source>
</evidence>
<gene>
    <name evidence="2" type="ORF">PMAYCL1PPCAC_17183</name>
</gene>
<protein>
    <recommendedName>
        <fullName evidence="4">G protein-coupled receptor</fullName>
    </recommendedName>
</protein>